<evidence type="ECO:0000313" key="2">
    <source>
        <dbReference type="EMBL" id="KAI1698653.1"/>
    </source>
</evidence>
<protein>
    <submittedName>
        <fullName evidence="2">Uncharacterized protein</fullName>
    </submittedName>
</protein>
<feature type="compositionally biased region" description="Low complexity" evidence="1">
    <location>
        <begin position="110"/>
        <end position="124"/>
    </location>
</feature>
<evidence type="ECO:0000313" key="3">
    <source>
        <dbReference type="Proteomes" id="UP001201812"/>
    </source>
</evidence>
<name>A0AAD4QYP9_9BILA</name>
<reference evidence="2" key="1">
    <citation type="submission" date="2022-01" db="EMBL/GenBank/DDBJ databases">
        <title>Genome Sequence Resource for Two Populations of Ditylenchus destructor, the Migratory Endoparasitic Phytonematode.</title>
        <authorList>
            <person name="Zhang H."/>
            <person name="Lin R."/>
            <person name="Xie B."/>
        </authorList>
    </citation>
    <scope>NUCLEOTIDE SEQUENCE</scope>
    <source>
        <strain evidence="2">BazhouSP</strain>
    </source>
</reference>
<accession>A0AAD4QYP9</accession>
<evidence type="ECO:0000256" key="1">
    <source>
        <dbReference type="SAM" id="MobiDB-lite"/>
    </source>
</evidence>
<dbReference type="Proteomes" id="UP001201812">
    <property type="component" value="Unassembled WGS sequence"/>
</dbReference>
<feature type="region of interest" description="Disordered" evidence="1">
    <location>
        <begin position="102"/>
        <end position="124"/>
    </location>
</feature>
<comment type="caution">
    <text evidence="2">The sequence shown here is derived from an EMBL/GenBank/DDBJ whole genome shotgun (WGS) entry which is preliminary data.</text>
</comment>
<organism evidence="2 3">
    <name type="scientific">Ditylenchus destructor</name>
    <dbReference type="NCBI Taxonomy" id="166010"/>
    <lineage>
        <taxon>Eukaryota</taxon>
        <taxon>Metazoa</taxon>
        <taxon>Ecdysozoa</taxon>
        <taxon>Nematoda</taxon>
        <taxon>Chromadorea</taxon>
        <taxon>Rhabditida</taxon>
        <taxon>Tylenchina</taxon>
        <taxon>Tylenchomorpha</taxon>
        <taxon>Sphaerularioidea</taxon>
        <taxon>Anguinidae</taxon>
        <taxon>Anguininae</taxon>
        <taxon>Ditylenchus</taxon>
    </lineage>
</organism>
<dbReference type="EMBL" id="JAKKPZ010000209">
    <property type="protein sequence ID" value="KAI1698653.1"/>
    <property type="molecule type" value="Genomic_DNA"/>
</dbReference>
<gene>
    <name evidence="2" type="ORF">DdX_17782</name>
</gene>
<keyword evidence="3" id="KW-1185">Reference proteome</keyword>
<dbReference type="AlphaFoldDB" id="A0AAD4QYP9"/>
<sequence>MDFVSQEDLNKIAVSQNSCVSIQVRFAWEELLAVCFKIIFLKPPKYLGKAPGMAPYMGKCPKGMVRNGKCFISSFTSTSFCIDPKQTCKNGVCCQATHMPYERPQDSDETIGSSDESSDISTSE</sequence>
<proteinExistence type="predicted"/>